<dbReference type="InterPro" id="IPR029063">
    <property type="entry name" value="SAM-dependent_MTases_sf"/>
</dbReference>
<reference evidence="2" key="1">
    <citation type="journal article" date="2014" name="Int. J. Syst. Evol. Microbiol.">
        <title>Complete genome sequence of Corynebacterium casei LMG S-19264T (=DSM 44701T), isolated from a smear-ripened cheese.</title>
        <authorList>
            <consortium name="US DOE Joint Genome Institute (JGI-PGF)"/>
            <person name="Walter F."/>
            <person name="Albersmeier A."/>
            <person name="Kalinowski J."/>
            <person name="Ruckert C."/>
        </authorList>
    </citation>
    <scope>NUCLEOTIDE SEQUENCE</scope>
    <source>
        <strain evidence="2">KCTC 22169</strain>
    </source>
</reference>
<dbReference type="Proteomes" id="UP000626148">
    <property type="component" value="Unassembled WGS sequence"/>
</dbReference>
<dbReference type="AlphaFoldDB" id="A0A918N7L8"/>
<gene>
    <name evidence="2" type="ORF">GCM10007392_18180</name>
</gene>
<dbReference type="PANTHER" id="PTHR43591:SF24">
    <property type="entry name" value="2-METHOXY-6-POLYPRENYL-1,4-BENZOQUINOL METHYLASE, MITOCHONDRIAL"/>
    <property type="match status" value="1"/>
</dbReference>
<organism evidence="2 3">
    <name type="scientific">Saccharospirillum salsuginis</name>
    <dbReference type="NCBI Taxonomy" id="418750"/>
    <lineage>
        <taxon>Bacteria</taxon>
        <taxon>Pseudomonadati</taxon>
        <taxon>Pseudomonadota</taxon>
        <taxon>Gammaproteobacteria</taxon>
        <taxon>Oceanospirillales</taxon>
        <taxon>Saccharospirillaceae</taxon>
        <taxon>Saccharospirillum</taxon>
    </lineage>
</organism>
<dbReference type="Gene3D" id="3.40.50.150">
    <property type="entry name" value="Vaccinia Virus protein VP39"/>
    <property type="match status" value="1"/>
</dbReference>
<reference evidence="2" key="2">
    <citation type="submission" date="2020-09" db="EMBL/GenBank/DDBJ databases">
        <authorList>
            <person name="Sun Q."/>
            <person name="Kim S."/>
        </authorList>
    </citation>
    <scope>NUCLEOTIDE SEQUENCE</scope>
    <source>
        <strain evidence="2">KCTC 22169</strain>
    </source>
</reference>
<evidence type="ECO:0000259" key="1">
    <source>
        <dbReference type="Pfam" id="PF08241"/>
    </source>
</evidence>
<keyword evidence="2" id="KW-0489">Methyltransferase</keyword>
<dbReference type="EMBL" id="BMXR01000004">
    <property type="protein sequence ID" value="GGX51296.1"/>
    <property type="molecule type" value="Genomic_DNA"/>
</dbReference>
<accession>A0A918N7L8</accession>
<evidence type="ECO:0000313" key="3">
    <source>
        <dbReference type="Proteomes" id="UP000626148"/>
    </source>
</evidence>
<dbReference type="Pfam" id="PF08241">
    <property type="entry name" value="Methyltransf_11"/>
    <property type="match status" value="1"/>
</dbReference>
<dbReference type="PANTHER" id="PTHR43591">
    <property type="entry name" value="METHYLTRANSFERASE"/>
    <property type="match status" value="1"/>
</dbReference>
<keyword evidence="3" id="KW-1185">Reference proteome</keyword>
<comment type="caution">
    <text evidence="2">The sequence shown here is derived from an EMBL/GenBank/DDBJ whole genome shotgun (WGS) entry which is preliminary data.</text>
</comment>
<dbReference type="GO" id="GO:0008757">
    <property type="term" value="F:S-adenosylmethionine-dependent methyltransferase activity"/>
    <property type="evidence" value="ECO:0007669"/>
    <property type="project" value="InterPro"/>
</dbReference>
<evidence type="ECO:0000313" key="2">
    <source>
        <dbReference type="EMBL" id="GGX51296.1"/>
    </source>
</evidence>
<name>A0A918N7L8_9GAMM</name>
<proteinExistence type="predicted"/>
<dbReference type="RefSeq" id="WP_189608229.1">
    <property type="nucleotide sequence ID" value="NZ_BMXR01000004.1"/>
</dbReference>
<dbReference type="GO" id="GO:0032259">
    <property type="term" value="P:methylation"/>
    <property type="evidence" value="ECO:0007669"/>
    <property type="project" value="UniProtKB-KW"/>
</dbReference>
<dbReference type="SUPFAM" id="SSF53335">
    <property type="entry name" value="S-adenosyl-L-methionine-dependent methyltransferases"/>
    <property type="match status" value="1"/>
</dbReference>
<feature type="domain" description="Methyltransferase type 11" evidence="1">
    <location>
        <begin position="91"/>
        <end position="142"/>
    </location>
</feature>
<dbReference type="CDD" id="cd02440">
    <property type="entry name" value="AdoMet_MTases"/>
    <property type="match status" value="1"/>
</dbReference>
<protein>
    <submittedName>
        <fullName evidence="2">SAM-dependent methyltransferase</fullName>
    </submittedName>
</protein>
<sequence>MHKRLGQQVKHLIHSGPKNIRVQEEALSRWYRTPMGQRLINIERQLVSRALSGRFGSHLLQLDTGLHEPLFEKRLFGCGTLVSQLDNRAPSPLVLADAEALPFEPESIDALVMHHTLDHCENPYQAVREAAQVLKPGGLLIIVGFNPFSSWGMRAMVSRNRAGLWRSRFIRSGRVADWMQLLDFEIERHEKHVFSPPFNRPNWMTHLGALGRMQKTLLPATGAVYLMVGCKQVVGRINSRARWRARPVLESGLASRTIRNRYDD</sequence>
<keyword evidence="2" id="KW-0808">Transferase</keyword>
<dbReference type="InterPro" id="IPR013216">
    <property type="entry name" value="Methyltransf_11"/>
</dbReference>